<accession>A0A2P2JQ46</accession>
<proteinExistence type="predicted"/>
<dbReference type="EMBL" id="GGEC01015087">
    <property type="protein sequence ID" value="MBW95570.1"/>
    <property type="molecule type" value="Transcribed_RNA"/>
</dbReference>
<dbReference type="AlphaFoldDB" id="A0A2P2JQ46"/>
<name>A0A2P2JQ46_RHIMU</name>
<reference evidence="1" key="1">
    <citation type="submission" date="2018-02" db="EMBL/GenBank/DDBJ databases">
        <title>Rhizophora mucronata_Transcriptome.</title>
        <authorList>
            <person name="Meera S.P."/>
            <person name="Sreeshan A."/>
            <person name="Augustine A."/>
        </authorList>
    </citation>
    <scope>NUCLEOTIDE SEQUENCE</scope>
    <source>
        <tissue evidence="1">Leaf</tissue>
    </source>
</reference>
<organism evidence="1">
    <name type="scientific">Rhizophora mucronata</name>
    <name type="common">Asiatic mangrove</name>
    <dbReference type="NCBI Taxonomy" id="61149"/>
    <lineage>
        <taxon>Eukaryota</taxon>
        <taxon>Viridiplantae</taxon>
        <taxon>Streptophyta</taxon>
        <taxon>Embryophyta</taxon>
        <taxon>Tracheophyta</taxon>
        <taxon>Spermatophyta</taxon>
        <taxon>Magnoliopsida</taxon>
        <taxon>eudicotyledons</taxon>
        <taxon>Gunneridae</taxon>
        <taxon>Pentapetalae</taxon>
        <taxon>rosids</taxon>
        <taxon>fabids</taxon>
        <taxon>Malpighiales</taxon>
        <taxon>Rhizophoraceae</taxon>
        <taxon>Rhizophora</taxon>
    </lineage>
</organism>
<protein>
    <submittedName>
        <fullName evidence="1">Uncharacterized protein</fullName>
    </submittedName>
</protein>
<evidence type="ECO:0000313" key="1">
    <source>
        <dbReference type="EMBL" id="MBW95570.1"/>
    </source>
</evidence>
<sequence>MRFILSYASNAVSSEKSDLWNRQLVEPCVRNLLNEFVQQSHNIPRASVVGLVQNQFPDTYGQTQRSAVYNVEMKRGDWICLRWTPFISISSVSASNFLSHYSTSATLC</sequence>